<dbReference type="AlphaFoldDB" id="A0A1G5IWW2"/>
<protein>
    <recommendedName>
        <fullName evidence="6 7">Large ribosomal subunit protein uL3</fullName>
    </recommendedName>
</protein>
<dbReference type="HAMAP" id="MF_01325_B">
    <property type="entry name" value="Ribosomal_uL3_B"/>
    <property type="match status" value="1"/>
</dbReference>
<name>A0A1G5IWW2_9BACT</name>
<dbReference type="GO" id="GO:0003735">
    <property type="term" value="F:structural constituent of ribosome"/>
    <property type="evidence" value="ECO:0007669"/>
    <property type="project" value="UniProtKB-UniRule"/>
</dbReference>
<keyword evidence="2 7" id="KW-0699">rRNA-binding</keyword>
<evidence type="ECO:0000256" key="6">
    <source>
        <dbReference type="ARBA" id="ARBA00035243"/>
    </source>
</evidence>
<evidence type="ECO:0000256" key="5">
    <source>
        <dbReference type="ARBA" id="ARBA00023274"/>
    </source>
</evidence>
<evidence type="ECO:0000256" key="9">
    <source>
        <dbReference type="RuleBase" id="RU003906"/>
    </source>
</evidence>
<dbReference type="Proteomes" id="UP000198870">
    <property type="component" value="Unassembled WGS sequence"/>
</dbReference>
<dbReference type="PANTHER" id="PTHR11229:SF16">
    <property type="entry name" value="LARGE RIBOSOMAL SUBUNIT PROTEIN UL3C"/>
    <property type="match status" value="1"/>
</dbReference>
<dbReference type="GO" id="GO:0022625">
    <property type="term" value="C:cytosolic large ribosomal subunit"/>
    <property type="evidence" value="ECO:0007669"/>
    <property type="project" value="TreeGrafter"/>
</dbReference>
<dbReference type="InterPro" id="IPR019927">
    <property type="entry name" value="Ribosomal_uL3_bac/org-type"/>
</dbReference>
<dbReference type="GO" id="GO:0006412">
    <property type="term" value="P:translation"/>
    <property type="evidence" value="ECO:0007669"/>
    <property type="project" value="UniProtKB-UniRule"/>
</dbReference>
<keyword evidence="3 7" id="KW-0694">RNA-binding</keyword>
<evidence type="ECO:0000256" key="8">
    <source>
        <dbReference type="RuleBase" id="RU003905"/>
    </source>
</evidence>
<keyword evidence="11" id="KW-1185">Reference proteome</keyword>
<accession>A0A1G5IWW2</accession>
<dbReference type="PROSITE" id="PS00474">
    <property type="entry name" value="RIBOSOMAL_L3"/>
    <property type="match status" value="1"/>
</dbReference>
<dbReference type="InterPro" id="IPR000597">
    <property type="entry name" value="Ribosomal_uL3"/>
</dbReference>
<gene>
    <name evidence="7" type="primary">rplC</name>
    <name evidence="10" type="ORF">SAMN05216233_12280</name>
</gene>
<evidence type="ECO:0000313" key="11">
    <source>
        <dbReference type="Proteomes" id="UP000198870"/>
    </source>
</evidence>
<sequence>MSRGLLGKKLGMTGVYSSDGRYIPVTVVQVGPCVVTQIKTVDTDGYNAVQLGFGEKKAKHTTKPLQGHFAKSGESFYADVREFEVADPAEYALGQEITAEMFEVGEIVDVTGTSKGRGFSGTIKRHGFSRGPETHGCRNHRAPGSIGCSAWPAKVFKGKKLPGQYGGVRKTVRNLTVVDIRADENVVLIQGCIPGAKSGLVEIKKPKFGK</sequence>
<comment type="subunit">
    <text evidence="7 9">Part of the 50S ribosomal subunit. Forms a cluster with proteins L14 and L19.</text>
</comment>
<keyword evidence="5 7" id="KW-0687">Ribonucleoprotein</keyword>
<dbReference type="InterPro" id="IPR019926">
    <property type="entry name" value="Ribosomal_uL3_CS"/>
</dbReference>
<comment type="similarity">
    <text evidence="1 7 8">Belongs to the universal ribosomal protein uL3 family.</text>
</comment>
<dbReference type="OrthoDB" id="9806135at2"/>
<evidence type="ECO:0000313" key="10">
    <source>
        <dbReference type="EMBL" id="SCY80211.1"/>
    </source>
</evidence>
<evidence type="ECO:0000256" key="7">
    <source>
        <dbReference type="HAMAP-Rule" id="MF_01325"/>
    </source>
</evidence>
<dbReference type="EMBL" id="FMUX01000022">
    <property type="protein sequence ID" value="SCY80211.1"/>
    <property type="molecule type" value="Genomic_DNA"/>
</dbReference>
<dbReference type="STRING" id="419481.SAMN05216233_12280"/>
<dbReference type="RefSeq" id="WP_092214400.1">
    <property type="nucleotide sequence ID" value="NZ_FMUX01000022.1"/>
</dbReference>
<evidence type="ECO:0000256" key="1">
    <source>
        <dbReference type="ARBA" id="ARBA00006540"/>
    </source>
</evidence>
<dbReference type="Gene3D" id="2.40.30.10">
    <property type="entry name" value="Translation factors"/>
    <property type="match status" value="1"/>
</dbReference>
<proteinExistence type="inferred from homology"/>
<reference evidence="10 11" key="1">
    <citation type="submission" date="2016-10" db="EMBL/GenBank/DDBJ databases">
        <authorList>
            <person name="de Groot N.N."/>
        </authorList>
    </citation>
    <scope>NUCLEOTIDE SEQUENCE [LARGE SCALE GENOMIC DNA]</scope>
    <source>
        <strain evidence="10 11">AA1</strain>
    </source>
</reference>
<dbReference type="InterPro" id="IPR009000">
    <property type="entry name" value="Transl_B-barrel_sf"/>
</dbReference>
<organism evidence="10 11">
    <name type="scientific">Desulfoluna spongiiphila</name>
    <dbReference type="NCBI Taxonomy" id="419481"/>
    <lineage>
        <taxon>Bacteria</taxon>
        <taxon>Pseudomonadati</taxon>
        <taxon>Thermodesulfobacteriota</taxon>
        <taxon>Desulfobacteria</taxon>
        <taxon>Desulfobacterales</taxon>
        <taxon>Desulfolunaceae</taxon>
        <taxon>Desulfoluna</taxon>
    </lineage>
</organism>
<keyword evidence="4 7" id="KW-0689">Ribosomal protein</keyword>
<dbReference type="FunFam" id="2.40.30.10:FF:000004">
    <property type="entry name" value="50S ribosomal protein L3"/>
    <property type="match status" value="1"/>
</dbReference>
<dbReference type="NCBIfam" id="TIGR03625">
    <property type="entry name" value="L3_bact"/>
    <property type="match status" value="1"/>
</dbReference>
<dbReference type="SUPFAM" id="SSF50447">
    <property type="entry name" value="Translation proteins"/>
    <property type="match status" value="1"/>
</dbReference>
<evidence type="ECO:0000256" key="3">
    <source>
        <dbReference type="ARBA" id="ARBA00022884"/>
    </source>
</evidence>
<comment type="function">
    <text evidence="7 9">One of the primary rRNA binding proteins, it binds directly near the 3'-end of the 23S rRNA, where it nucleates assembly of the 50S subunit.</text>
</comment>
<dbReference type="GO" id="GO:0019843">
    <property type="term" value="F:rRNA binding"/>
    <property type="evidence" value="ECO:0007669"/>
    <property type="project" value="UniProtKB-UniRule"/>
</dbReference>
<dbReference type="Pfam" id="PF00297">
    <property type="entry name" value="Ribosomal_L3"/>
    <property type="match status" value="1"/>
</dbReference>
<evidence type="ECO:0000256" key="2">
    <source>
        <dbReference type="ARBA" id="ARBA00022730"/>
    </source>
</evidence>
<evidence type="ECO:0000256" key="4">
    <source>
        <dbReference type="ARBA" id="ARBA00022980"/>
    </source>
</evidence>
<dbReference type="PANTHER" id="PTHR11229">
    <property type="entry name" value="50S RIBOSOMAL PROTEIN L3"/>
    <property type="match status" value="1"/>
</dbReference>
<dbReference type="Gene3D" id="3.30.160.810">
    <property type="match status" value="1"/>
</dbReference>
<dbReference type="FunFam" id="3.30.160.810:FF:000001">
    <property type="entry name" value="50S ribosomal protein L3"/>
    <property type="match status" value="1"/>
</dbReference>